<dbReference type="GO" id="GO:0016020">
    <property type="term" value="C:membrane"/>
    <property type="evidence" value="ECO:0007669"/>
    <property type="project" value="InterPro"/>
</dbReference>
<keyword evidence="10" id="KW-0479">Metal-binding</keyword>
<feature type="region of interest" description="Disordered" evidence="16">
    <location>
        <begin position="466"/>
        <end position="488"/>
    </location>
</feature>
<protein>
    <recommendedName>
        <fullName evidence="6">dolichyl-diphosphooligosaccharide--protein glycotransferase</fullName>
        <ecNumber evidence="6">2.4.99.18</ecNumber>
    </recommendedName>
</protein>
<feature type="transmembrane region" description="Helical" evidence="17">
    <location>
        <begin position="164"/>
        <end position="181"/>
    </location>
</feature>
<evidence type="ECO:0000313" key="20">
    <source>
        <dbReference type="EMBL" id="QDZ19428.1"/>
    </source>
</evidence>
<evidence type="ECO:0000256" key="3">
    <source>
        <dbReference type="ARBA" id="ARBA00004127"/>
    </source>
</evidence>
<evidence type="ECO:0000256" key="16">
    <source>
        <dbReference type="SAM" id="MobiDB-lite"/>
    </source>
</evidence>
<dbReference type="InterPro" id="IPR048307">
    <property type="entry name" value="STT3_N"/>
</dbReference>
<evidence type="ECO:0000256" key="4">
    <source>
        <dbReference type="ARBA" id="ARBA00004922"/>
    </source>
</evidence>
<dbReference type="EMBL" id="CP031035">
    <property type="protein sequence ID" value="QDZ19428.1"/>
    <property type="molecule type" value="Genomic_DNA"/>
</dbReference>
<evidence type="ECO:0000259" key="19">
    <source>
        <dbReference type="Pfam" id="PF21436"/>
    </source>
</evidence>
<dbReference type="GO" id="GO:0012505">
    <property type="term" value="C:endomembrane system"/>
    <property type="evidence" value="ECO:0007669"/>
    <property type="project" value="UniProtKB-SubCell"/>
</dbReference>
<evidence type="ECO:0000259" key="18">
    <source>
        <dbReference type="Pfam" id="PF02516"/>
    </source>
</evidence>
<evidence type="ECO:0000256" key="9">
    <source>
        <dbReference type="ARBA" id="ARBA00022692"/>
    </source>
</evidence>
<keyword evidence="11" id="KW-0460">Magnesium</keyword>
<comment type="cofactor">
    <cofactor evidence="1">
        <name>Mn(2+)</name>
        <dbReference type="ChEBI" id="CHEBI:29035"/>
    </cofactor>
</comment>
<name>A0A5B8MFI5_9CHLO</name>
<feature type="transmembrane region" description="Helical" evidence="17">
    <location>
        <begin position="414"/>
        <end position="447"/>
    </location>
</feature>
<evidence type="ECO:0000256" key="11">
    <source>
        <dbReference type="ARBA" id="ARBA00022842"/>
    </source>
</evidence>
<comment type="pathway">
    <text evidence="4">Protein modification; protein glycosylation.</text>
</comment>
<keyword evidence="8 20" id="KW-0808">Transferase</keyword>
<dbReference type="Proteomes" id="UP000316726">
    <property type="component" value="Chromosome 2"/>
</dbReference>
<feature type="region of interest" description="Disordered" evidence="16">
    <location>
        <begin position="1"/>
        <end position="28"/>
    </location>
</feature>
<evidence type="ECO:0000256" key="14">
    <source>
        <dbReference type="ARBA" id="ARBA00023211"/>
    </source>
</evidence>
<proteinExistence type="inferred from homology"/>
<reference evidence="20 21" key="1">
    <citation type="submission" date="2018-07" db="EMBL/GenBank/DDBJ databases">
        <title>The complete nuclear genome of the prasinophyte Chloropicon primus (CCMP1205).</title>
        <authorList>
            <person name="Pombert J.-F."/>
            <person name="Otis C."/>
            <person name="Turmel M."/>
            <person name="Lemieux C."/>
        </authorList>
    </citation>
    <scope>NUCLEOTIDE SEQUENCE [LARGE SCALE GENOMIC DNA]</scope>
    <source>
        <strain evidence="20 21">CCMP1205</strain>
    </source>
</reference>
<organism evidence="20 21">
    <name type="scientific">Chloropicon primus</name>
    <dbReference type="NCBI Taxonomy" id="1764295"/>
    <lineage>
        <taxon>Eukaryota</taxon>
        <taxon>Viridiplantae</taxon>
        <taxon>Chlorophyta</taxon>
        <taxon>Chloropicophyceae</taxon>
        <taxon>Chloropicales</taxon>
        <taxon>Chloropicaceae</taxon>
        <taxon>Chloropicon</taxon>
    </lineage>
</organism>
<dbReference type="STRING" id="1764295.A0A5B8MFI5"/>
<gene>
    <name evidence="20" type="ORF">A3770_02p19460</name>
</gene>
<dbReference type="GO" id="GO:0004579">
    <property type="term" value="F:dolichyl-diphosphooligosaccharide-protein glycotransferase activity"/>
    <property type="evidence" value="ECO:0007669"/>
    <property type="project" value="UniProtKB-EC"/>
</dbReference>
<feature type="domain" description="STT3/PglB/AglB core" evidence="19">
    <location>
        <begin position="561"/>
        <end position="618"/>
    </location>
</feature>
<dbReference type="PANTHER" id="PTHR13872:SF48">
    <property type="entry name" value="DOLICHYL-DIPHOSPHOOLIGOSACCHARIDE--PROTEIN GLYCOSYLTRANSFERASE SUBUNIT STT3A"/>
    <property type="match status" value="1"/>
</dbReference>
<keyword evidence="7" id="KW-0328">Glycosyltransferase</keyword>
<sequence>MATPARMRKVGVAGEKGETRNKGEVEKEQTQSPIAATIEITTLVLIAAVAFSIRLFSIVKYESVIHEFDPYFNYRVTQLASEKGVDAFWNFFDERTWYPLGRVVGGTIYPGLTLTATWLYKVLQNVFKLHPVNVKDVCVMIGPLFSSFTAISTYLMVRQVRSRGAGLLAASFVATIPSYISRSVAGSYDNEAVAIFALTFTFYLYLKSIKTGSMFWGVCASLSYFYMVSSWGGYTFIINLIPIHALALLIINKFSTNLYTGYSMFIINGTVLAMVLPVIGFNAVETSEHFSGFFVLALMNGVALVKYLKRTLTEAAYNKALRLFVTASIGVMGIVSLAVITFAMTSPTLRWSGRSLSLLDPTYASKYIPIIASVSEHQAPSWSSFINDLRLGIILMGSGIISCFRPLSEGSLFLVIWGVLSVYFSAVMVRLMLVLAPAACCLAGIALSDVLEVLCKSYHITAPAPEETVTSPSKKKRKGRRNSRSESGLGAIPRPLALLGISGTIFVLSYHLFHCSFLGGEGYSSPSIILQSRTRDGGVYIFDDYREGYSWLRENTDYEAKVASWWDYGYQTTAMADRTVLVDNNTWNNTHIATVGRAMASPEEKAWVQFRKLDVDYVFVIFGGLVGYSSDDINKFLWMVRIGGGVYGDIKERDYIGEGYYRIDEKASPTMLNTLMYKLSYYRFAETVGRDGMDRVRNTKFGNPDITLNYFQEVFTSKHWMIRIYKVLDSPTLEQA</sequence>
<feature type="compositionally biased region" description="Basic residues" evidence="16">
    <location>
        <begin position="473"/>
        <end position="482"/>
    </location>
</feature>
<evidence type="ECO:0000256" key="13">
    <source>
        <dbReference type="ARBA" id="ARBA00023136"/>
    </source>
</evidence>
<dbReference type="AlphaFoldDB" id="A0A5B8MFI5"/>
<evidence type="ECO:0000256" key="12">
    <source>
        <dbReference type="ARBA" id="ARBA00022989"/>
    </source>
</evidence>
<dbReference type="InterPro" id="IPR003674">
    <property type="entry name" value="Oligo_trans_STT3"/>
</dbReference>
<keyword evidence="13 17" id="KW-0472">Membrane</keyword>
<evidence type="ECO:0000256" key="6">
    <source>
        <dbReference type="ARBA" id="ARBA00012605"/>
    </source>
</evidence>
<feature type="transmembrane region" description="Helical" evidence="17">
    <location>
        <begin position="234"/>
        <end position="252"/>
    </location>
</feature>
<keyword evidence="9 17" id="KW-0812">Transmembrane</keyword>
<accession>A0A5B8MFI5</accession>
<evidence type="ECO:0000256" key="5">
    <source>
        <dbReference type="ARBA" id="ARBA00010810"/>
    </source>
</evidence>
<feature type="domain" description="Oligosaccharyl transferase STT3 N-terminal" evidence="18">
    <location>
        <begin position="41"/>
        <end position="443"/>
    </location>
</feature>
<feature type="compositionally biased region" description="Basic and acidic residues" evidence="16">
    <location>
        <begin position="15"/>
        <end position="28"/>
    </location>
</feature>
<feature type="transmembrane region" description="Helical" evidence="17">
    <location>
        <begin position="320"/>
        <end position="344"/>
    </location>
</feature>
<dbReference type="InterPro" id="IPR048999">
    <property type="entry name" value="STT3-PglB_core"/>
</dbReference>
<keyword evidence="21" id="KW-1185">Reference proteome</keyword>
<evidence type="ECO:0000256" key="1">
    <source>
        <dbReference type="ARBA" id="ARBA00001936"/>
    </source>
</evidence>
<dbReference type="Gene3D" id="3.40.50.12610">
    <property type="match status" value="1"/>
</dbReference>
<dbReference type="UniPathway" id="UPA00378"/>
<evidence type="ECO:0000256" key="10">
    <source>
        <dbReference type="ARBA" id="ARBA00022723"/>
    </source>
</evidence>
<evidence type="ECO:0000256" key="2">
    <source>
        <dbReference type="ARBA" id="ARBA00001946"/>
    </source>
</evidence>
<feature type="transmembrane region" description="Helical" evidence="17">
    <location>
        <begin position="100"/>
        <end position="120"/>
    </location>
</feature>
<evidence type="ECO:0000256" key="17">
    <source>
        <dbReference type="SAM" id="Phobius"/>
    </source>
</evidence>
<comment type="subcellular location">
    <subcellularLocation>
        <location evidence="3">Endomembrane system</location>
        <topology evidence="3">Multi-pass membrane protein</topology>
    </subcellularLocation>
</comment>
<feature type="transmembrane region" description="Helical" evidence="17">
    <location>
        <begin position="187"/>
        <end position="206"/>
    </location>
</feature>
<dbReference type="GO" id="GO:0046872">
    <property type="term" value="F:metal ion binding"/>
    <property type="evidence" value="ECO:0007669"/>
    <property type="project" value="UniProtKB-KW"/>
</dbReference>
<evidence type="ECO:0000256" key="8">
    <source>
        <dbReference type="ARBA" id="ARBA00022679"/>
    </source>
</evidence>
<comment type="similarity">
    <text evidence="5">Belongs to the STT3 family.</text>
</comment>
<comment type="cofactor">
    <cofactor evidence="2">
        <name>Mg(2+)</name>
        <dbReference type="ChEBI" id="CHEBI:18420"/>
    </cofactor>
</comment>
<dbReference type="Pfam" id="PF02516">
    <property type="entry name" value="STT3"/>
    <property type="match status" value="1"/>
</dbReference>
<comment type="catalytic activity">
    <reaction evidence="15">
        <text>a di-trans,poly-cis-dolichyl diphosphooligosaccharide + L-asparaginyl-[protein] = N(4)-(oligosaccharide-(1-&gt;4)-N-acetyl-beta-D-glucosaminyl-(1-&gt;4)-N-acetyl-beta-D-glucosaminyl)-L-asparaginyl-[protein] + a di-trans,poly-cis-dolichyl diphosphate + H(+)</text>
        <dbReference type="Rhea" id="RHEA:22980"/>
        <dbReference type="Rhea" id="RHEA-COMP:12804"/>
        <dbReference type="Rhea" id="RHEA-COMP:12805"/>
        <dbReference type="Rhea" id="RHEA-COMP:19506"/>
        <dbReference type="Rhea" id="RHEA-COMP:19509"/>
        <dbReference type="ChEBI" id="CHEBI:15378"/>
        <dbReference type="ChEBI" id="CHEBI:50347"/>
        <dbReference type="ChEBI" id="CHEBI:57497"/>
        <dbReference type="ChEBI" id="CHEBI:57570"/>
        <dbReference type="ChEBI" id="CHEBI:132529"/>
        <dbReference type="EC" id="2.4.99.18"/>
    </reaction>
</comment>
<feature type="transmembrane region" description="Helical" evidence="17">
    <location>
        <begin position="140"/>
        <end position="157"/>
    </location>
</feature>
<feature type="transmembrane region" description="Helical" evidence="17">
    <location>
        <begin position="34"/>
        <end position="56"/>
    </location>
</feature>
<evidence type="ECO:0000256" key="7">
    <source>
        <dbReference type="ARBA" id="ARBA00022676"/>
    </source>
</evidence>
<dbReference type="OrthoDB" id="10261066at2759"/>
<feature type="transmembrane region" description="Helical" evidence="17">
    <location>
        <begin position="290"/>
        <end position="308"/>
    </location>
</feature>
<dbReference type="EC" id="2.4.99.18" evidence="6"/>
<dbReference type="PANTHER" id="PTHR13872">
    <property type="entry name" value="DOLICHYL-DIPHOSPHOOLIGOSACCHARIDE--PROTEIN GLYCOSYLTRANSFERASE SUBUNIT"/>
    <property type="match status" value="1"/>
</dbReference>
<keyword evidence="12 17" id="KW-1133">Transmembrane helix</keyword>
<evidence type="ECO:0000313" key="21">
    <source>
        <dbReference type="Proteomes" id="UP000316726"/>
    </source>
</evidence>
<feature type="transmembrane region" description="Helical" evidence="17">
    <location>
        <begin position="264"/>
        <end position="284"/>
    </location>
</feature>
<dbReference type="Pfam" id="PF21436">
    <property type="entry name" value="STT3-PglB_core"/>
    <property type="match status" value="1"/>
</dbReference>
<keyword evidence="14" id="KW-0464">Manganese</keyword>
<evidence type="ECO:0000256" key="15">
    <source>
        <dbReference type="ARBA" id="ARBA00048829"/>
    </source>
</evidence>